<sequence>MRMVLIYAALVVLHLACFYLVQLRFGEIGVGVAMLAVPVTSLLVGRLFSGRPAGRMD</sequence>
<gene>
    <name evidence="2" type="ORF">GCM10008937_08410</name>
</gene>
<keyword evidence="3" id="KW-1185">Reference proteome</keyword>
<protein>
    <submittedName>
        <fullName evidence="2">Uncharacterized protein</fullName>
    </submittedName>
</protein>
<feature type="transmembrane region" description="Helical" evidence="1">
    <location>
        <begin position="28"/>
        <end position="48"/>
    </location>
</feature>
<keyword evidence="1" id="KW-0812">Transmembrane</keyword>
<dbReference type="EMBL" id="BAAADB010000006">
    <property type="protein sequence ID" value="GAA0503171.1"/>
    <property type="molecule type" value="Genomic_DNA"/>
</dbReference>
<evidence type="ECO:0000313" key="3">
    <source>
        <dbReference type="Proteomes" id="UP001500191"/>
    </source>
</evidence>
<dbReference type="Proteomes" id="UP001500191">
    <property type="component" value="Unassembled WGS sequence"/>
</dbReference>
<reference evidence="3" key="1">
    <citation type="journal article" date="2019" name="Int. J. Syst. Evol. Microbiol.">
        <title>The Global Catalogue of Microorganisms (GCM) 10K type strain sequencing project: providing services to taxonomists for standard genome sequencing and annotation.</title>
        <authorList>
            <consortium name="The Broad Institute Genomics Platform"/>
            <consortium name="The Broad Institute Genome Sequencing Center for Infectious Disease"/>
            <person name="Wu L."/>
            <person name="Ma J."/>
        </authorList>
    </citation>
    <scope>NUCLEOTIDE SEQUENCE [LARGE SCALE GENOMIC DNA]</scope>
    <source>
        <strain evidence="3">JCM 14368</strain>
    </source>
</reference>
<name>A0ABP3LL76_9DEIO</name>
<comment type="caution">
    <text evidence="2">The sequence shown here is derived from an EMBL/GenBank/DDBJ whole genome shotgun (WGS) entry which is preliminary data.</text>
</comment>
<organism evidence="2 3">
    <name type="scientific">Deinococcus depolymerans</name>
    <dbReference type="NCBI Taxonomy" id="392408"/>
    <lineage>
        <taxon>Bacteria</taxon>
        <taxon>Thermotogati</taxon>
        <taxon>Deinococcota</taxon>
        <taxon>Deinococci</taxon>
        <taxon>Deinococcales</taxon>
        <taxon>Deinococcaceae</taxon>
        <taxon>Deinococcus</taxon>
    </lineage>
</organism>
<keyword evidence="1" id="KW-1133">Transmembrane helix</keyword>
<evidence type="ECO:0000313" key="2">
    <source>
        <dbReference type="EMBL" id="GAA0503171.1"/>
    </source>
</evidence>
<keyword evidence="1" id="KW-0472">Membrane</keyword>
<accession>A0ABP3LL76</accession>
<proteinExistence type="predicted"/>
<evidence type="ECO:0000256" key="1">
    <source>
        <dbReference type="SAM" id="Phobius"/>
    </source>
</evidence>